<dbReference type="InterPro" id="IPR055438">
    <property type="entry name" value="AstE_AspA_cat"/>
</dbReference>
<name>A0A916WYF2_9HYPH</name>
<dbReference type="GO" id="GO:0005829">
    <property type="term" value="C:cytosol"/>
    <property type="evidence" value="ECO:0007669"/>
    <property type="project" value="TreeGrafter"/>
</dbReference>
<gene>
    <name evidence="6" type="ORF">GCM10011316_14450</name>
</gene>
<dbReference type="GO" id="GO:0016788">
    <property type="term" value="F:hydrolase activity, acting on ester bonds"/>
    <property type="evidence" value="ECO:0007669"/>
    <property type="project" value="InterPro"/>
</dbReference>
<dbReference type="CDD" id="cd06910">
    <property type="entry name" value="M14_ASTE_ASPA-like"/>
    <property type="match status" value="1"/>
</dbReference>
<dbReference type="SUPFAM" id="SSF53187">
    <property type="entry name" value="Zn-dependent exopeptidases"/>
    <property type="match status" value="1"/>
</dbReference>
<evidence type="ECO:0000256" key="1">
    <source>
        <dbReference type="ARBA" id="ARBA00001947"/>
    </source>
</evidence>
<keyword evidence="4" id="KW-0862">Zinc</keyword>
<proteinExistence type="predicted"/>
<protein>
    <recommendedName>
        <fullName evidence="5">Succinylglutamate desuccinylase/Aspartoacylase catalytic domain-containing protein</fullName>
    </recommendedName>
</protein>
<evidence type="ECO:0000256" key="4">
    <source>
        <dbReference type="ARBA" id="ARBA00022833"/>
    </source>
</evidence>
<keyword evidence="2" id="KW-0479">Metal-binding</keyword>
<dbReference type="EMBL" id="BMFA01000003">
    <property type="protein sequence ID" value="GGB43553.1"/>
    <property type="molecule type" value="Genomic_DNA"/>
</dbReference>
<evidence type="ECO:0000259" key="5">
    <source>
        <dbReference type="Pfam" id="PF24827"/>
    </source>
</evidence>
<reference evidence="6" key="1">
    <citation type="journal article" date="2014" name="Int. J. Syst. Evol. Microbiol.">
        <title>Complete genome sequence of Corynebacterium casei LMG S-19264T (=DSM 44701T), isolated from a smear-ripened cheese.</title>
        <authorList>
            <consortium name="US DOE Joint Genome Institute (JGI-PGF)"/>
            <person name="Walter F."/>
            <person name="Albersmeier A."/>
            <person name="Kalinowski J."/>
            <person name="Ruckert C."/>
        </authorList>
    </citation>
    <scope>NUCLEOTIDE SEQUENCE</scope>
    <source>
        <strain evidence="6">CGMCC 1.12426</strain>
    </source>
</reference>
<dbReference type="OrthoDB" id="7813621at2"/>
<keyword evidence="7" id="KW-1185">Reference proteome</keyword>
<organism evidence="6 7">
    <name type="scientific">Roseibium aquae</name>
    <dbReference type="NCBI Taxonomy" id="1323746"/>
    <lineage>
        <taxon>Bacteria</taxon>
        <taxon>Pseudomonadati</taxon>
        <taxon>Pseudomonadota</taxon>
        <taxon>Alphaproteobacteria</taxon>
        <taxon>Hyphomicrobiales</taxon>
        <taxon>Stappiaceae</taxon>
        <taxon>Roseibium</taxon>
    </lineage>
</organism>
<evidence type="ECO:0000256" key="2">
    <source>
        <dbReference type="ARBA" id="ARBA00022723"/>
    </source>
</evidence>
<reference evidence="6" key="2">
    <citation type="submission" date="2020-09" db="EMBL/GenBank/DDBJ databases">
        <authorList>
            <person name="Sun Q."/>
            <person name="Zhou Y."/>
        </authorList>
    </citation>
    <scope>NUCLEOTIDE SEQUENCE</scope>
    <source>
        <strain evidence="6">CGMCC 1.12426</strain>
    </source>
</reference>
<dbReference type="Pfam" id="PF24827">
    <property type="entry name" value="AstE_AspA_cat"/>
    <property type="match status" value="1"/>
</dbReference>
<dbReference type="GO" id="GO:0046872">
    <property type="term" value="F:metal ion binding"/>
    <property type="evidence" value="ECO:0007669"/>
    <property type="project" value="UniProtKB-KW"/>
</dbReference>
<sequence length="320" mass="35013">MTKIAIPNDYPVELAAPDISVYAPGNCGVPYIWQFDSGVAGPNVMVSAIVHGNEPCGAIALDWLLREDVRPIRGKLTLGFMNIAAYEAFDPADPNATRWLDEDMNRVWGLDVLEGERDSVELRRAREVRPVLDEVDMLLDIHSMQHLAPPLMMSGQHPKGQELAARVGVPEKVVADTGHAAGRRMRDYGAFDDPASPKAALLIECGQHWEAASGHLAKMATARFLVALGVVAPELKDRFGDDVPAQQFFRVREAVTIESEVFTFARPFTGGEIIAKAGTLLGHDGDREVRTPVDDVMLVMPSKRLWKGQTAVRLATRDGA</sequence>
<dbReference type="Gene3D" id="3.40.630.10">
    <property type="entry name" value="Zn peptidases"/>
    <property type="match status" value="1"/>
</dbReference>
<accession>A0A916WYF2</accession>
<comment type="cofactor">
    <cofactor evidence="1">
        <name>Zn(2+)</name>
        <dbReference type="ChEBI" id="CHEBI:29105"/>
    </cofactor>
</comment>
<dbReference type="AlphaFoldDB" id="A0A916WYF2"/>
<dbReference type="PANTHER" id="PTHR15162">
    <property type="entry name" value="ASPARTOACYLASE"/>
    <property type="match status" value="1"/>
</dbReference>
<dbReference type="PANTHER" id="PTHR15162:SF7">
    <property type="entry name" value="SUCCINYLGLUTAMATE DESUCCINYLASE"/>
    <property type="match status" value="1"/>
</dbReference>
<evidence type="ECO:0000313" key="6">
    <source>
        <dbReference type="EMBL" id="GGB43553.1"/>
    </source>
</evidence>
<keyword evidence="3" id="KW-0378">Hydrolase</keyword>
<evidence type="ECO:0000313" key="7">
    <source>
        <dbReference type="Proteomes" id="UP000605148"/>
    </source>
</evidence>
<dbReference type="Proteomes" id="UP000605148">
    <property type="component" value="Unassembled WGS sequence"/>
</dbReference>
<feature type="domain" description="Succinylglutamate desuccinylase/Aspartoacylase catalytic" evidence="5">
    <location>
        <begin position="40"/>
        <end position="183"/>
    </location>
</feature>
<comment type="caution">
    <text evidence="6">The sequence shown here is derived from an EMBL/GenBank/DDBJ whole genome shotgun (WGS) entry which is preliminary data.</text>
</comment>
<evidence type="ECO:0000256" key="3">
    <source>
        <dbReference type="ARBA" id="ARBA00022801"/>
    </source>
</evidence>
<dbReference type="RefSeq" id="WP_150495213.1">
    <property type="nucleotide sequence ID" value="NZ_BMFA01000003.1"/>
</dbReference>
<dbReference type="InterPro" id="IPR050178">
    <property type="entry name" value="AspA/AstE_fam"/>
</dbReference>